<dbReference type="PANTHER" id="PTHR33490:SF1">
    <property type="entry name" value="SLL1233 PROTEIN"/>
    <property type="match status" value="1"/>
</dbReference>
<dbReference type="SMART" id="SM00460">
    <property type="entry name" value="TGc"/>
    <property type="match status" value="1"/>
</dbReference>
<feature type="domain" description="Transglutaminase-like" evidence="1">
    <location>
        <begin position="175"/>
        <end position="246"/>
    </location>
</feature>
<dbReference type="RefSeq" id="WP_037458920.1">
    <property type="nucleotide sequence ID" value="NZ_AVFL01000026.1"/>
</dbReference>
<accession>W9GUC6</accession>
<dbReference type="OrthoDB" id="9804023at2"/>
<evidence type="ECO:0000313" key="2">
    <source>
        <dbReference type="EMBL" id="EWY37505.1"/>
    </source>
</evidence>
<dbReference type="Pfam" id="PF08379">
    <property type="entry name" value="Bact_transglu_N"/>
    <property type="match status" value="1"/>
</dbReference>
<sequence length="292" mass="32613">MTILNVNHVTVYRYAKPVGFGDHRLMFRPRDSHDMRLLETRMVISPPPKSVRWMHDVFGNSIAMVSFERKATELRFESRIRLDHFGLSNPNFPIEDHARIYPFSYSAEEVPDLGRTIERHFPDPDHKVDEWAKQFIRTDGPTETQDMLVSMTRAIKEGFTYKARTAPGTQTPIETLELGSGSCRDYTLLMMEAARTLGFAARFVSGYLYDPAVDGDPESRIGGGATHAWVQIYLPGAGWVEFDPTNGIVGGAGLIRVAVARDPAQAVPLSGDWFGEASDFLGMDVDVVVASE</sequence>
<protein>
    <submittedName>
        <fullName evidence="2">Transglutaminase</fullName>
    </submittedName>
</protein>
<dbReference type="InterPro" id="IPR002931">
    <property type="entry name" value="Transglutaminase-like"/>
</dbReference>
<reference evidence="2 3" key="1">
    <citation type="submission" date="2013-08" db="EMBL/GenBank/DDBJ databases">
        <title>The genome sequence of Skermanella stibiiresistens.</title>
        <authorList>
            <person name="Zhu W."/>
            <person name="Wang G."/>
        </authorList>
    </citation>
    <scope>NUCLEOTIDE SEQUENCE [LARGE SCALE GENOMIC DNA]</scope>
    <source>
        <strain evidence="2 3">SB22</strain>
    </source>
</reference>
<dbReference type="PANTHER" id="PTHR33490">
    <property type="entry name" value="BLR5614 PROTEIN-RELATED"/>
    <property type="match status" value="1"/>
</dbReference>
<dbReference type="STRING" id="1385369.N825_18000"/>
<dbReference type="InterPro" id="IPR038765">
    <property type="entry name" value="Papain-like_cys_pep_sf"/>
</dbReference>
<dbReference type="Pfam" id="PF01841">
    <property type="entry name" value="Transglut_core"/>
    <property type="match status" value="1"/>
</dbReference>
<proteinExistence type="predicted"/>
<name>W9GUC6_9PROT</name>
<evidence type="ECO:0000313" key="3">
    <source>
        <dbReference type="Proteomes" id="UP000019486"/>
    </source>
</evidence>
<dbReference type="EMBL" id="AVFL01000026">
    <property type="protein sequence ID" value="EWY37505.1"/>
    <property type="molecule type" value="Genomic_DNA"/>
</dbReference>
<dbReference type="AlphaFoldDB" id="W9GUC6"/>
<evidence type="ECO:0000259" key="1">
    <source>
        <dbReference type="SMART" id="SM00460"/>
    </source>
</evidence>
<dbReference type="Gene3D" id="3.10.620.30">
    <property type="match status" value="1"/>
</dbReference>
<dbReference type="Proteomes" id="UP000019486">
    <property type="component" value="Unassembled WGS sequence"/>
</dbReference>
<gene>
    <name evidence="2" type="ORF">N825_18000</name>
</gene>
<organism evidence="2 3">
    <name type="scientific">Skermanella stibiiresistens SB22</name>
    <dbReference type="NCBI Taxonomy" id="1385369"/>
    <lineage>
        <taxon>Bacteria</taxon>
        <taxon>Pseudomonadati</taxon>
        <taxon>Pseudomonadota</taxon>
        <taxon>Alphaproteobacteria</taxon>
        <taxon>Rhodospirillales</taxon>
        <taxon>Azospirillaceae</taxon>
        <taxon>Skermanella</taxon>
    </lineage>
</organism>
<dbReference type="PATRIC" id="fig|1385369.3.peg.5574"/>
<keyword evidence="3" id="KW-1185">Reference proteome</keyword>
<dbReference type="InterPro" id="IPR013589">
    <property type="entry name" value="Bac_transglu_N"/>
</dbReference>
<dbReference type="SUPFAM" id="SSF54001">
    <property type="entry name" value="Cysteine proteinases"/>
    <property type="match status" value="1"/>
</dbReference>
<comment type="caution">
    <text evidence="2">The sequence shown here is derived from an EMBL/GenBank/DDBJ whole genome shotgun (WGS) entry which is preliminary data.</text>
</comment>